<keyword evidence="4" id="KW-1185">Reference proteome</keyword>
<organism evidence="3 4">
    <name type="scientific">Phytophthora megakarya</name>
    <dbReference type="NCBI Taxonomy" id="4795"/>
    <lineage>
        <taxon>Eukaryota</taxon>
        <taxon>Sar</taxon>
        <taxon>Stramenopiles</taxon>
        <taxon>Oomycota</taxon>
        <taxon>Peronosporomycetes</taxon>
        <taxon>Peronosporales</taxon>
        <taxon>Peronosporaceae</taxon>
        <taxon>Phytophthora</taxon>
    </lineage>
</organism>
<sequence>MLGTKAKEVAEDAGIPVGSFPASNSWKKRFLVKYHMSLRHKTHSAGVASNFQLSVLKTIEQEGIVEIYNADETAINYEYLPMRTYNTKVTRMVRIRNADAEKKGLTVMFLGDMHGNRQTPFAIFKQPPSRKPETKIYNRINPNGFGRGG</sequence>
<accession>A0A225VCN7</accession>
<feature type="domain" description="HTH CENPB-type" evidence="2">
    <location>
        <begin position="1"/>
        <end position="40"/>
    </location>
</feature>
<dbReference type="GO" id="GO:0003677">
    <property type="term" value="F:DNA binding"/>
    <property type="evidence" value="ECO:0007669"/>
    <property type="project" value="UniProtKB-KW"/>
</dbReference>
<dbReference type="InterPro" id="IPR006600">
    <property type="entry name" value="HTH_CenpB_DNA-bd_dom"/>
</dbReference>
<evidence type="ECO:0000259" key="2">
    <source>
        <dbReference type="PROSITE" id="PS51253"/>
    </source>
</evidence>
<dbReference type="OrthoDB" id="93523at2759"/>
<name>A0A225VCN7_9STRA</name>
<dbReference type="STRING" id="4795.A0A225VCN7"/>
<evidence type="ECO:0000313" key="4">
    <source>
        <dbReference type="Proteomes" id="UP000198211"/>
    </source>
</evidence>
<comment type="caution">
    <text evidence="3">The sequence shown here is derived from an EMBL/GenBank/DDBJ whole genome shotgun (WGS) entry which is preliminary data.</text>
</comment>
<dbReference type="AlphaFoldDB" id="A0A225VCN7"/>
<proteinExistence type="predicted"/>
<protein>
    <recommendedName>
        <fullName evidence="2">HTH CENPB-type domain-containing protein</fullName>
    </recommendedName>
</protein>
<gene>
    <name evidence="3" type="ORF">PHMEG_00025164</name>
</gene>
<evidence type="ECO:0000313" key="3">
    <source>
        <dbReference type="EMBL" id="OWZ03153.1"/>
    </source>
</evidence>
<dbReference type="PROSITE" id="PS51253">
    <property type="entry name" value="HTH_CENPB"/>
    <property type="match status" value="1"/>
</dbReference>
<evidence type="ECO:0000256" key="1">
    <source>
        <dbReference type="ARBA" id="ARBA00023125"/>
    </source>
</evidence>
<dbReference type="Proteomes" id="UP000198211">
    <property type="component" value="Unassembled WGS sequence"/>
</dbReference>
<keyword evidence="1" id="KW-0238">DNA-binding</keyword>
<dbReference type="EMBL" id="NBNE01005694">
    <property type="protein sequence ID" value="OWZ03153.1"/>
    <property type="molecule type" value="Genomic_DNA"/>
</dbReference>
<reference evidence="4" key="1">
    <citation type="submission" date="2017-03" db="EMBL/GenBank/DDBJ databases">
        <title>Phytopthora megakarya and P. palmivora, two closely related causual agents of cacao black pod achieved similar genome size and gene model numbers by different mechanisms.</title>
        <authorList>
            <person name="Ali S."/>
            <person name="Shao J."/>
            <person name="Larry D.J."/>
            <person name="Kronmiller B."/>
            <person name="Shen D."/>
            <person name="Strem M.D."/>
            <person name="Melnick R.L."/>
            <person name="Guiltinan M.J."/>
            <person name="Tyler B.M."/>
            <person name="Meinhardt L.W."/>
            <person name="Bailey B.A."/>
        </authorList>
    </citation>
    <scope>NUCLEOTIDE SEQUENCE [LARGE SCALE GENOMIC DNA]</scope>
    <source>
        <strain evidence="4">zdho120</strain>
    </source>
</reference>